<evidence type="ECO:0000313" key="4">
    <source>
        <dbReference type="Proteomes" id="UP000321393"/>
    </source>
</evidence>
<gene>
    <name evidence="3" type="ORF">E5676_scaffold606G001870</name>
    <name evidence="2" type="ORF">E6C27_scaffold132G00460</name>
</gene>
<feature type="region of interest" description="Disordered" evidence="1">
    <location>
        <begin position="168"/>
        <end position="202"/>
    </location>
</feature>
<dbReference type="AlphaFoldDB" id="A0A5D3C5Y8"/>
<name>A0A5D3C5Y8_CUCMM</name>
<dbReference type="Proteomes" id="UP000321947">
    <property type="component" value="Unassembled WGS sequence"/>
</dbReference>
<comment type="caution">
    <text evidence="3">The sequence shown here is derived from an EMBL/GenBank/DDBJ whole genome shotgun (WGS) entry which is preliminary data.</text>
</comment>
<dbReference type="EMBL" id="SSTE01006761">
    <property type="protein sequence ID" value="KAA0058459.1"/>
    <property type="molecule type" value="Genomic_DNA"/>
</dbReference>
<protein>
    <submittedName>
        <fullName evidence="3">Uncharacterized protein</fullName>
    </submittedName>
</protein>
<reference evidence="4 5" key="1">
    <citation type="submission" date="2019-08" db="EMBL/GenBank/DDBJ databases">
        <title>Draft genome sequences of two oriental melons (Cucumis melo L. var makuwa).</title>
        <authorList>
            <person name="Kwon S.-Y."/>
        </authorList>
    </citation>
    <scope>NUCLEOTIDE SEQUENCE [LARGE SCALE GENOMIC DNA]</scope>
    <source>
        <strain evidence="5">cv. Chang Bougi</strain>
        <strain evidence="4">cv. SW 3</strain>
        <tissue evidence="3">Leaf</tissue>
    </source>
</reference>
<evidence type="ECO:0000256" key="1">
    <source>
        <dbReference type="SAM" id="MobiDB-lite"/>
    </source>
</evidence>
<dbReference type="EMBL" id="SSTD01013339">
    <property type="protein sequence ID" value="TYK07287.1"/>
    <property type="molecule type" value="Genomic_DNA"/>
</dbReference>
<accession>A0A5D3C5Y8</accession>
<evidence type="ECO:0000313" key="3">
    <source>
        <dbReference type="EMBL" id="TYK07287.1"/>
    </source>
</evidence>
<proteinExistence type="predicted"/>
<dbReference type="Proteomes" id="UP000321393">
    <property type="component" value="Unassembled WGS sequence"/>
</dbReference>
<evidence type="ECO:0000313" key="2">
    <source>
        <dbReference type="EMBL" id="KAA0058459.1"/>
    </source>
</evidence>
<organism evidence="3 5">
    <name type="scientific">Cucumis melo var. makuwa</name>
    <name type="common">Oriental melon</name>
    <dbReference type="NCBI Taxonomy" id="1194695"/>
    <lineage>
        <taxon>Eukaryota</taxon>
        <taxon>Viridiplantae</taxon>
        <taxon>Streptophyta</taxon>
        <taxon>Embryophyta</taxon>
        <taxon>Tracheophyta</taxon>
        <taxon>Spermatophyta</taxon>
        <taxon>Magnoliopsida</taxon>
        <taxon>eudicotyledons</taxon>
        <taxon>Gunneridae</taxon>
        <taxon>Pentapetalae</taxon>
        <taxon>rosids</taxon>
        <taxon>fabids</taxon>
        <taxon>Cucurbitales</taxon>
        <taxon>Cucurbitaceae</taxon>
        <taxon>Benincaseae</taxon>
        <taxon>Cucumis</taxon>
    </lineage>
</organism>
<sequence length="355" mass="40777">MWWPVGRRQSNNEYGKLVSSGKWLAERDVEIHSSFKRQAAIEFDNFNPKAEQYTFFRNFVIPTDEFEIPKNKSLMTKLTLEGNPTYDKEINDKDLPKSGIKNSQRSKLVERWMEKRVVITTNNDEMSSDPEHSFEDINEMDSISARSRGKRKVCFLSLKNKTIFFNPNHAPARQTESAESSRKINSIGELKQRKKPGKNKEYRPKSIIPSLIVKPTQSTLFYDQNKGGDLTINVGHLSLINPQLHIQIEDHTDSNPDFVNETQDIDPEKDEAQIANTKGAQENCLQIASYEVDMTNKEVEDAFKVKLIQWLEDNNLKLATTIIDLPQQMAAETASDQVGIGDERFQDNGRNNFFK</sequence>
<evidence type="ECO:0000313" key="5">
    <source>
        <dbReference type="Proteomes" id="UP000321947"/>
    </source>
</evidence>